<dbReference type="PROSITE" id="PS50975">
    <property type="entry name" value="ATP_GRASP"/>
    <property type="match status" value="1"/>
</dbReference>
<dbReference type="EMBL" id="QZAN01000070">
    <property type="protein sequence ID" value="THW59877.1"/>
    <property type="molecule type" value="Genomic_DNA"/>
</dbReference>
<name>A0A4S8Z5Q9_AURPU</name>
<evidence type="ECO:0000313" key="5">
    <source>
        <dbReference type="Proteomes" id="UP000310421"/>
    </source>
</evidence>
<evidence type="ECO:0000313" key="4">
    <source>
        <dbReference type="EMBL" id="THW59877.1"/>
    </source>
</evidence>
<keyword evidence="1" id="KW-0547">Nucleotide-binding</keyword>
<dbReference type="GO" id="GO:0005524">
    <property type="term" value="F:ATP binding"/>
    <property type="evidence" value="ECO:0007669"/>
    <property type="project" value="UniProtKB-UniRule"/>
</dbReference>
<dbReference type="PANTHER" id="PTHR47551">
    <property type="entry name" value="TUBULIN--TYROSINE LIGASE PBY1-RELATED"/>
    <property type="match status" value="1"/>
</dbReference>
<organism evidence="4 5">
    <name type="scientific">Aureobasidium pullulans</name>
    <name type="common">Black yeast</name>
    <name type="synonym">Pullularia pullulans</name>
    <dbReference type="NCBI Taxonomy" id="5580"/>
    <lineage>
        <taxon>Eukaryota</taxon>
        <taxon>Fungi</taxon>
        <taxon>Dikarya</taxon>
        <taxon>Ascomycota</taxon>
        <taxon>Pezizomycotina</taxon>
        <taxon>Dothideomycetes</taxon>
        <taxon>Dothideomycetidae</taxon>
        <taxon>Dothideales</taxon>
        <taxon>Saccotheciaceae</taxon>
        <taxon>Aureobasidium</taxon>
    </lineage>
</organism>
<dbReference type="GO" id="GO:0046872">
    <property type="term" value="F:metal ion binding"/>
    <property type="evidence" value="ECO:0007669"/>
    <property type="project" value="InterPro"/>
</dbReference>
<accession>A0A4S8Z5Q9</accession>
<dbReference type="InterPro" id="IPR011761">
    <property type="entry name" value="ATP-grasp"/>
</dbReference>
<dbReference type="SUPFAM" id="SSF56059">
    <property type="entry name" value="Glutathione synthetase ATP-binding domain-like"/>
    <property type="match status" value="1"/>
</dbReference>
<dbReference type="Pfam" id="PF03133">
    <property type="entry name" value="TTL"/>
    <property type="match status" value="1"/>
</dbReference>
<evidence type="ECO:0000259" key="3">
    <source>
        <dbReference type="PROSITE" id="PS50975"/>
    </source>
</evidence>
<gene>
    <name evidence="4" type="ORF">D6D20_06212</name>
</gene>
<evidence type="ECO:0000256" key="2">
    <source>
        <dbReference type="SAM" id="MobiDB-lite"/>
    </source>
</evidence>
<dbReference type="Gene3D" id="3.30.470.20">
    <property type="entry name" value="ATP-grasp fold, B domain"/>
    <property type="match status" value="1"/>
</dbReference>
<dbReference type="Gene3D" id="3.30.1490.20">
    <property type="entry name" value="ATP-grasp fold, A domain"/>
    <property type="match status" value="1"/>
</dbReference>
<dbReference type="GO" id="GO:0000932">
    <property type="term" value="C:P-body"/>
    <property type="evidence" value="ECO:0007669"/>
    <property type="project" value="TreeGrafter"/>
</dbReference>
<feature type="domain" description="ATP-grasp" evidence="3">
    <location>
        <begin position="398"/>
        <end position="445"/>
    </location>
</feature>
<dbReference type="InterPro" id="IPR004344">
    <property type="entry name" value="TTL/TTLL_fam"/>
</dbReference>
<dbReference type="PROSITE" id="PS51221">
    <property type="entry name" value="TTL"/>
    <property type="match status" value="1"/>
</dbReference>
<feature type="region of interest" description="Disordered" evidence="2">
    <location>
        <begin position="226"/>
        <end position="254"/>
    </location>
</feature>
<comment type="caution">
    <text evidence="4">The sequence shown here is derived from an EMBL/GenBank/DDBJ whole genome shotgun (WGS) entry which is preliminary data.</text>
</comment>
<evidence type="ECO:0000256" key="1">
    <source>
        <dbReference type="PROSITE-ProRule" id="PRU00409"/>
    </source>
</evidence>
<protein>
    <submittedName>
        <fullName evidence="4">TTL-domain-containing protein</fullName>
    </submittedName>
</protein>
<dbReference type="InterPro" id="IPR027746">
    <property type="entry name" value="TTL"/>
</dbReference>
<reference evidence="4 5" key="1">
    <citation type="submission" date="2018-10" db="EMBL/GenBank/DDBJ databases">
        <title>Fifty Aureobasidium pullulans genomes reveal a recombining polyextremotolerant generalist.</title>
        <authorList>
            <person name="Gostincar C."/>
            <person name="Turk M."/>
            <person name="Zajc J."/>
            <person name="Gunde-Cimerman N."/>
        </authorList>
    </citation>
    <scope>NUCLEOTIDE SEQUENCE [LARGE SCALE GENOMIC DNA]</scope>
    <source>
        <strain evidence="4 5">EXF-10751</strain>
    </source>
</reference>
<feature type="compositionally biased region" description="Acidic residues" evidence="2">
    <location>
        <begin position="226"/>
        <end position="251"/>
    </location>
</feature>
<keyword evidence="1" id="KW-0067">ATP-binding</keyword>
<dbReference type="Proteomes" id="UP000310421">
    <property type="component" value="Unassembled WGS sequence"/>
</dbReference>
<dbReference type="PANTHER" id="PTHR47551:SF1">
    <property type="entry name" value="TUBULIN--TYROSINE LIGASE PBY1-RELATED"/>
    <property type="match status" value="1"/>
</dbReference>
<sequence length="475" mass="54032">MGRSRAKTTVHCTRLTHWEILHHALENGRHHLIFLASQLNDKMAEQQSSTGKVHALIDYEDRYVQPLILAALKARMPADVLVLMQSISEAPASNAKLLQWKQYESLDLDHVMENSQTSLMNSYIIRKALIRKHYLSTTVSHWLSKNPESCLSKNVKPSVEFELDFAEFLDDALVEAFELRESFEKNEELEDSEKQWWILKPGMSDRGQGIRLFNSEEDLTAIFESWEEDSDDEDAEHSGDEEQNDEEEDEGNGVMTSQLRHFIAQPYIHPPMLLPAPFASADRKFHIRTYILAVGALKVFVYKPMLALFAGKTYTAPWESEDPNEELASHLTNTCMQTGEREGSVHAFWSLPDDVPGLPSQWKQSTFDQICKITSDVFEGAARGMMVHFQPLPNAFELFGVDFMLDAEGTPYLLEINAFPDFAQTGDELNSIVQGLFEEVVDVAIKPFFGLATQEEQTLKRERMALALDINLGRN</sequence>
<proteinExistence type="predicted"/>
<dbReference type="InterPro" id="IPR013815">
    <property type="entry name" value="ATP_grasp_subdomain_1"/>
</dbReference>
<dbReference type="AlphaFoldDB" id="A0A4S8Z5Q9"/>